<sequence>MSLSIKPLLCLAGAGVVSTGSFFVISSLRKSEVLSVKNRLEKSGYSILNLNKQDTIQHSSEWEQVKEAYGSEADANLKFDNVITKDDNTIGKMKDACSSLLSKESYSSDDLEKARRWCAVPVTVASRIGDNFKFMDTQGTNDSSLWQATLQEYKTSGSSILKMPVTPSSGDTVSEDDLKKECGKVKDYKTFQKDFETFVLHAKNWCTKAK</sequence>
<dbReference type="OrthoDB" id="9834230at2"/>
<dbReference type="Proteomes" id="UP000009135">
    <property type="component" value="Chromosome"/>
</dbReference>
<dbReference type="AlphaFoldDB" id="H6N801"/>
<evidence type="ECO:0000313" key="1">
    <source>
        <dbReference type="EMBL" id="AEW45773.1"/>
    </source>
</evidence>
<name>H6N801_MYCHN</name>
<keyword evidence="2" id="KW-1185">Reference proteome</keyword>
<dbReference type="KEGG" id="mhe:MHC_04585"/>
<accession>H6N801</accession>
<dbReference type="STRING" id="1111676.MHC_04585"/>
<organism evidence="1 2">
    <name type="scientific">Mycoplasma haemocanis (strain Illinois)</name>
    <dbReference type="NCBI Taxonomy" id="1111676"/>
    <lineage>
        <taxon>Bacteria</taxon>
        <taxon>Bacillati</taxon>
        <taxon>Mycoplasmatota</taxon>
        <taxon>Mollicutes</taxon>
        <taxon>Mycoplasmataceae</taxon>
        <taxon>Mycoplasma</taxon>
    </lineage>
</organism>
<protein>
    <submittedName>
        <fullName evidence="1">Uncharacterized protein</fullName>
    </submittedName>
</protein>
<dbReference type="EMBL" id="CP003199">
    <property type="protein sequence ID" value="AEW45773.1"/>
    <property type="molecule type" value="Genomic_DNA"/>
</dbReference>
<proteinExistence type="predicted"/>
<evidence type="ECO:0000313" key="2">
    <source>
        <dbReference type="Proteomes" id="UP000009135"/>
    </source>
</evidence>
<dbReference type="HOGENOM" id="CLU_098620_3_0_14"/>
<reference evidence="1 2" key="1">
    <citation type="journal article" date="2012" name="J. Bacteriol.">
        <title>Complete genome sequence of Mycoplasma haemocanis strain Illinois.</title>
        <authorList>
            <person name="do Nascimento N.C."/>
            <person name="Guimaraes A.M."/>
            <person name="Santos A.P."/>
            <person name="Sanmiguel P.J."/>
            <person name="Messick J.B."/>
        </authorList>
    </citation>
    <scope>NUCLEOTIDE SEQUENCE [LARGE SCALE GENOMIC DNA]</scope>
    <source>
        <strain evidence="1 2">Illinois</strain>
    </source>
</reference>
<gene>
    <name evidence="1" type="ordered locus">MHC_04585</name>
</gene>